<organism evidence="1 2">
    <name type="scientific">Gymnopilus dilepis</name>
    <dbReference type="NCBI Taxonomy" id="231916"/>
    <lineage>
        <taxon>Eukaryota</taxon>
        <taxon>Fungi</taxon>
        <taxon>Dikarya</taxon>
        <taxon>Basidiomycota</taxon>
        <taxon>Agaricomycotina</taxon>
        <taxon>Agaricomycetes</taxon>
        <taxon>Agaricomycetidae</taxon>
        <taxon>Agaricales</taxon>
        <taxon>Agaricineae</taxon>
        <taxon>Hymenogastraceae</taxon>
        <taxon>Gymnopilus</taxon>
    </lineage>
</organism>
<sequence length="68" mass="7366">MEEARLDSKLPRFSAVEGVENGFLLESSWLSPDNSFCQNSFSCTTATLPLVAFARVDGSLTLSTPPLN</sequence>
<dbReference type="InParanoid" id="A0A409Y2W9"/>
<evidence type="ECO:0000313" key="1">
    <source>
        <dbReference type="EMBL" id="PPQ97323.1"/>
    </source>
</evidence>
<keyword evidence="2" id="KW-1185">Reference proteome</keyword>
<evidence type="ECO:0000313" key="2">
    <source>
        <dbReference type="Proteomes" id="UP000284706"/>
    </source>
</evidence>
<gene>
    <name evidence="1" type="ORF">CVT26_006639</name>
</gene>
<name>A0A409Y2W9_9AGAR</name>
<dbReference type="EMBL" id="NHYE01001263">
    <property type="protein sequence ID" value="PPQ97323.1"/>
    <property type="molecule type" value="Genomic_DNA"/>
</dbReference>
<reference evidence="1 2" key="1">
    <citation type="journal article" date="2018" name="Evol. Lett.">
        <title>Horizontal gene cluster transfer increased hallucinogenic mushroom diversity.</title>
        <authorList>
            <person name="Reynolds H.T."/>
            <person name="Vijayakumar V."/>
            <person name="Gluck-Thaler E."/>
            <person name="Korotkin H.B."/>
            <person name="Matheny P.B."/>
            <person name="Slot J.C."/>
        </authorList>
    </citation>
    <scope>NUCLEOTIDE SEQUENCE [LARGE SCALE GENOMIC DNA]</scope>
    <source>
        <strain evidence="1 2">SRW20</strain>
    </source>
</reference>
<proteinExistence type="predicted"/>
<dbReference type="AlphaFoldDB" id="A0A409Y2W9"/>
<dbReference type="Proteomes" id="UP000284706">
    <property type="component" value="Unassembled WGS sequence"/>
</dbReference>
<protein>
    <submittedName>
        <fullName evidence="1">Uncharacterized protein</fullName>
    </submittedName>
</protein>
<accession>A0A409Y2W9</accession>
<comment type="caution">
    <text evidence="1">The sequence shown here is derived from an EMBL/GenBank/DDBJ whole genome shotgun (WGS) entry which is preliminary data.</text>
</comment>